<protein>
    <submittedName>
        <fullName evidence="1">Uncharacterized protein</fullName>
    </submittedName>
</protein>
<gene>
    <name evidence="1" type="ORF">VFH_I419920</name>
</gene>
<reference evidence="1 2" key="1">
    <citation type="submission" date="2023-01" db="EMBL/GenBank/DDBJ databases">
        <authorList>
            <person name="Kreplak J."/>
        </authorList>
    </citation>
    <scope>NUCLEOTIDE SEQUENCE [LARGE SCALE GENOMIC DNA]</scope>
</reference>
<dbReference type="Proteomes" id="UP001157006">
    <property type="component" value="Chromosome 1L"/>
</dbReference>
<evidence type="ECO:0000313" key="1">
    <source>
        <dbReference type="EMBL" id="CAI8589985.1"/>
    </source>
</evidence>
<accession>A0AAV0YUW8</accession>
<organism evidence="1 2">
    <name type="scientific">Vicia faba</name>
    <name type="common">Broad bean</name>
    <name type="synonym">Faba vulgaris</name>
    <dbReference type="NCBI Taxonomy" id="3906"/>
    <lineage>
        <taxon>Eukaryota</taxon>
        <taxon>Viridiplantae</taxon>
        <taxon>Streptophyta</taxon>
        <taxon>Embryophyta</taxon>
        <taxon>Tracheophyta</taxon>
        <taxon>Spermatophyta</taxon>
        <taxon>Magnoliopsida</taxon>
        <taxon>eudicotyledons</taxon>
        <taxon>Gunneridae</taxon>
        <taxon>Pentapetalae</taxon>
        <taxon>rosids</taxon>
        <taxon>fabids</taxon>
        <taxon>Fabales</taxon>
        <taxon>Fabaceae</taxon>
        <taxon>Papilionoideae</taxon>
        <taxon>50 kb inversion clade</taxon>
        <taxon>NPAAA clade</taxon>
        <taxon>Hologalegina</taxon>
        <taxon>IRL clade</taxon>
        <taxon>Fabeae</taxon>
        <taxon>Vicia</taxon>
    </lineage>
</organism>
<dbReference type="AlphaFoldDB" id="A0AAV0YUW8"/>
<evidence type="ECO:0000313" key="2">
    <source>
        <dbReference type="Proteomes" id="UP001157006"/>
    </source>
</evidence>
<name>A0AAV0YUW8_VICFA</name>
<dbReference type="EMBL" id="OX451736">
    <property type="protein sequence ID" value="CAI8589985.1"/>
    <property type="molecule type" value="Genomic_DNA"/>
</dbReference>
<keyword evidence="2" id="KW-1185">Reference proteome</keyword>
<sequence>MSSIENILTIKAVLRIFELVSGLKVNFSKSYLLGMNMDVFEVFLALIMGITRRDKVDSWVWKSDSTKEFSVSLTYGSLIHLAGVREDMPERVVRGFSRVWKSWTPSKVVVFS</sequence>
<proteinExistence type="predicted"/>